<dbReference type="EMBL" id="CM020618">
    <property type="protein sequence ID" value="KAK1860194.1"/>
    <property type="molecule type" value="Genomic_DNA"/>
</dbReference>
<evidence type="ECO:0000313" key="2">
    <source>
        <dbReference type="Proteomes" id="UP000798662"/>
    </source>
</evidence>
<dbReference type="Proteomes" id="UP000798662">
    <property type="component" value="Chromosome 1"/>
</dbReference>
<accession>A0ACC3BQC8</accession>
<evidence type="ECO:0000313" key="1">
    <source>
        <dbReference type="EMBL" id="KAK1860194.1"/>
    </source>
</evidence>
<name>A0ACC3BQC8_PYRYE</name>
<reference evidence="1" key="1">
    <citation type="submission" date="2019-11" db="EMBL/GenBank/DDBJ databases">
        <title>Nori genome reveals adaptations in red seaweeds to the harsh intertidal environment.</title>
        <authorList>
            <person name="Wang D."/>
            <person name="Mao Y."/>
        </authorList>
    </citation>
    <scope>NUCLEOTIDE SEQUENCE</scope>
    <source>
        <tissue evidence="1">Gametophyte</tissue>
    </source>
</reference>
<organism evidence="1 2">
    <name type="scientific">Pyropia yezoensis</name>
    <name type="common">Susabi-nori</name>
    <name type="synonym">Porphyra yezoensis</name>
    <dbReference type="NCBI Taxonomy" id="2788"/>
    <lineage>
        <taxon>Eukaryota</taxon>
        <taxon>Rhodophyta</taxon>
        <taxon>Bangiophyceae</taxon>
        <taxon>Bangiales</taxon>
        <taxon>Bangiaceae</taxon>
        <taxon>Pyropia</taxon>
    </lineage>
</organism>
<gene>
    <name evidence="1" type="ORF">I4F81_002783</name>
</gene>
<keyword evidence="2" id="KW-1185">Reference proteome</keyword>
<comment type="caution">
    <text evidence="1">The sequence shown here is derived from an EMBL/GenBank/DDBJ whole genome shotgun (WGS) entry which is preliminary data.</text>
</comment>
<proteinExistence type="predicted"/>
<protein>
    <submittedName>
        <fullName evidence="1">Uncharacterized protein</fullName>
    </submittedName>
</protein>
<sequence length="759" mass="77631">MAAFVAVAAAPPRGVPTDGRTRRLGLARPAGCVEDVGVVASSFGGERAAGGVWHRPARSVLSMLVEGVKHTTGARTRRKNGGMRVNFGKLAEELVTGLTSAGGRGFASMDFQTMPTPKAAASWRPRWGGAAAATAAAAPAWAGEDFTTATVAVTAAVPVSGSGDHVQLTLDVSATAGLFDAHTAPGQFVQLSAGGDGTRPRSGRRSPTPTRAFATIASPPGHSRRTFDILIDRAVDGAGLAGLRPGDAVGISTVMGAGIDYRPAAAAKRLLLFVDCAQGMAAARSLLEADVFRAASGNGAIRNTTIRLYYRASAPGSAAYVHDYSHWMAYGVEVVTIYCANLTDVITAASLAGEGHLGAAAAVACVAADVTRDALLRAAQMHGLPATALQALTQERVSAEVDAYDEAVWAASAGVGGATAAAGAPAPAAAACAGAADAEERRRRAEAEDAIWRAWVAVRDAMRAEFETVWSRKTRYAADVNTAADASKRAAWESWFATNAGAWETVDADDRTWSSYWQSWEGDRSGWAGAGNSWARGAGDGGGGSGSSGTRSGAWSQQNSQEYWDWVGNGTGSASSAAGASSGSSYDPYAGSGGGWGSTSASSYQGGGYKWAYDPSAGGGSSSSYSASSSSSSGYGGYASGGRSRSRTGGSAGYGGRQAYTKDWTGGRSSSSSGGGGYAGGVGGDLSSDFYAVLGVSAAASAGEIKRAYHRKAMKWHPDRNRDNQEESTRVMKSIVVAYTVLKEPGTRAKYDAYGTVGI</sequence>